<dbReference type="PANTHER" id="PTHR47163">
    <property type="entry name" value="DDE_TNP_IS1595 DOMAIN-CONTAINING PROTEIN"/>
    <property type="match status" value="1"/>
</dbReference>
<name>A0A1I7USJ7_9PELO</name>
<dbReference type="WBParaSite" id="Csp11.Scaffold630.g18918.t1">
    <property type="protein sequence ID" value="Csp11.Scaffold630.g18918.t1"/>
    <property type="gene ID" value="Csp11.Scaffold630.g18918"/>
</dbReference>
<reference evidence="2" key="1">
    <citation type="submission" date="2016-11" db="UniProtKB">
        <authorList>
            <consortium name="WormBaseParasite"/>
        </authorList>
    </citation>
    <scope>IDENTIFICATION</scope>
</reference>
<keyword evidence="1" id="KW-1185">Reference proteome</keyword>
<dbReference type="InterPro" id="IPR053164">
    <property type="entry name" value="IS1016-like_transposase"/>
</dbReference>
<proteinExistence type="predicted"/>
<sequence length="146" mass="17138">MFKAKRRLLKGKTVWIFGMIERNSNKVLMFQVEKRDATTLLPLIEEHVLNESRETKINTQQPGQWTKKAMLVTVQKINQLKLPLQPSADTIKTRQPLRDLFHHMLQLHLQDMPTTNAPVYYPVTHVTLEQPIEQEIMNWQLVSITI</sequence>
<evidence type="ECO:0000313" key="2">
    <source>
        <dbReference type="WBParaSite" id="Csp11.Scaffold630.g18918.t1"/>
    </source>
</evidence>
<dbReference type="AlphaFoldDB" id="A0A1I7USJ7"/>
<dbReference type="Proteomes" id="UP000095282">
    <property type="component" value="Unplaced"/>
</dbReference>
<evidence type="ECO:0000313" key="1">
    <source>
        <dbReference type="Proteomes" id="UP000095282"/>
    </source>
</evidence>
<organism evidence="1 2">
    <name type="scientific">Caenorhabditis tropicalis</name>
    <dbReference type="NCBI Taxonomy" id="1561998"/>
    <lineage>
        <taxon>Eukaryota</taxon>
        <taxon>Metazoa</taxon>
        <taxon>Ecdysozoa</taxon>
        <taxon>Nematoda</taxon>
        <taxon>Chromadorea</taxon>
        <taxon>Rhabditida</taxon>
        <taxon>Rhabditina</taxon>
        <taxon>Rhabditomorpha</taxon>
        <taxon>Rhabditoidea</taxon>
        <taxon>Rhabditidae</taxon>
        <taxon>Peloderinae</taxon>
        <taxon>Caenorhabditis</taxon>
    </lineage>
</organism>
<dbReference type="PANTHER" id="PTHR47163:SF3">
    <property type="entry name" value="PROTEIN CBG18017"/>
    <property type="match status" value="1"/>
</dbReference>
<accession>A0A1I7USJ7</accession>
<protein>
    <submittedName>
        <fullName evidence="2">Transposase</fullName>
    </submittedName>
</protein>